<keyword evidence="4" id="KW-1185">Reference proteome</keyword>
<keyword evidence="2" id="KW-0472">Membrane</keyword>
<accession>A0ABP8DC41</accession>
<evidence type="ECO:0000256" key="2">
    <source>
        <dbReference type="SAM" id="Phobius"/>
    </source>
</evidence>
<keyword evidence="2" id="KW-1133">Transmembrane helix</keyword>
<dbReference type="Proteomes" id="UP001500620">
    <property type="component" value="Unassembled WGS sequence"/>
</dbReference>
<dbReference type="EMBL" id="BAABAT010000013">
    <property type="protein sequence ID" value="GAA4252410.1"/>
    <property type="molecule type" value="Genomic_DNA"/>
</dbReference>
<feature type="compositionally biased region" description="Low complexity" evidence="1">
    <location>
        <begin position="63"/>
        <end position="83"/>
    </location>
</feature>
<reference evidence="4" key="1">
    <citation type="journal article" date="2019" name="Int. J. Syst. Evol. Microbiol.">
        <title>The Global Catalogue of Microorganisms (GCM) 10K type strain sequencing project: providing services to taxonomists for standard genome sequencing and annotation.</title>
        <authorList>
            <consortium name="The Broad Institute Genomics Platform"/>
            <consortium name="The Broad Institute Genome Sequencing Center for Infectious Disease"/>
            <person name="Wu L."/>
            <person name="Ma J."/>
        </authorList>
    </citation>
    <scope>NUCLEOTIDE SEQUENCE [LARGE SCALE GENOMIC DNA]</scope>
    <source>
        <strain evidence="4">JCM 17441</strain>
    </source>
</reference>
<evidence type="ECO:0000313" key="4">
    <source>
        <dbReference type="Proteomes" id="UP001500620"/>
    </source>
</evidence>
<protein>
    <submittedName>
        <fullName evidence="3">Uncharacterized protein</fullName>
    </submittedName>
</protein>
<organism evidence="3 4">
    <name type="scientific">Dactylosporangium darangshiense</name>
    <dbReference type="NCBI Taxonomy" id="579108"/>
    <lineage>
        <taxon>Bacteria</taxon>
        <taxon>Bacillati</taxon>
        <taxon>Actinomycetota</taxon>
        <taxon>Actinomycetes</taxon>
        <taxon>Micromonosporales</taxon>
        <taxon>Micromonosporaceae</taxon>
        <taxon>Dactylosporangium</taxon>
    </lineage>
</organism>
<proteinExistence type="predicted"/>
<evidence type="ECO:0000313" key="3">
    <source>
        <dbReference type="EMBL" id="GAA4252410.1"/>
    </source>
</evidence>
<name>A0ABP8DC41_9ACTN</name>
<feature type="region of interest" description="Disordered" evidence="1">
    <location>
        <begin position="54"/>
        <end position="89"/>
    </location>
</feature>
<gene>
    <name evidence="3" type="ORF">GCM10022255_049000</name>
</gene>
<evidence type="ECO:0000256" key="1">
    <source>
        <dbReference type="SAM" id="MobiDB-lite"/>
    </source>
</evidence>
<feature type="transmembrane region" description="Helical" evidence="2">
    <location>
        <begin position="32"/>
        <end position="53"/>
    </location>
</feature>
<comment type="caution">
    <text evidence="3">The sequence shown here is derived from an EMBL/GenBank/DDBJ whole genome shotgun (WGS) entry which is preliminary data.</text>
</comment>
<sequence length="265" mass="27056">MFEETIGPEPAAKHTVDELIAGYRRRTLARRLAGGGAGAAAAVLLVVGATALASPGPAPSPGRPSGAAVAPSGSGPGTAGARPTRTPLGVEPTEATEHARQRLAAAIDAAVQGAIPGVRLDGPFVVERKEQPLVIDRAGSIAGSSFYETEQTVRTAKGHGTLSVSLMRRYADTTCTPTATPPSPGDPAGYGPHVSCRWGSGPQGAPVLTTVITGEAPGLVRTIVAVDNRDGSTVTVGFEFEGSSEPVDRTQLQSIATDYRVTLYP</sequence>
<keyword evidence="2" id="KW-0812">Transmembrane</keyword>